<feature type="non-terminal residue" evidence="1">
    <location>
        <position position="1"/>
    </location>
</feature>
<evidence type="ECO:0000313" key="1">
    <source>
        <dbReference type="EMBL" id="KAG6945079.1"/>
    </source>
</evidence>
<reference evidence="1" key="1">
    <citation type="submission" date="2021-01" db="EMBL/GenBank/DDBJ databases">
        <title>Phytophthora aleatoria, a newly-described species from Pinus radiata is distinct from Phytophthora cactorum isolates based on comparative genomics.</title>
        <authorList>
            <person name="Mcdougal R."/>
            <person name="Panda P."/>
            <person name="Williams N."/>
            <person name="Studholme D.J."/>
        </authorList>
    </citation>
    <scope>NUCLEOTIDE SEQUENCE</scope>
    <source>
        <strain evidence="1">NZFS 4037</strain>
    </source>
</reference>
<dbReference type="EMBL" id="JAENGY010002196">
    <property type="protein sequence ID" value="KAG6945079.1"/>
    <property type="molecule type" value="Genomic_DNA"/>
</dbReference>
<name>A0A8J5LYW5_9STRA</name>
<dbReference type="Proteomes" id="UP000709295">
    <property type="component" value="Unassembled WGS sequence"/>
</dbReference>
<sequence>NLYIEKNTQEEIKTSLLATSDITPRELCVFIGFLLLGQFPLSRRNWNIIGNLLMKARFHEVALASSCQATTSCTFPEIYISVATRILALQATVRGNIQIVLQSNASIHEGQPHKWGTKLFMLCCSA</sequence>
<protein>
    <recommendedName>
        <fullName evidence="3">PiggyBac transposable element-derived protein domain-containing protein</fullName>
    </recommendedName>
</protein>
<dbReference type="AlphaFoldDB" id="A0A8J5LYW5"/>
<evidence type="ECO:0000313" key="2">
    <source>
        <dbReference type="Proteomes" id="UP000709295"/>
    </source>
</evidence>
<organism evidence="1 2">
    <name type="scientific">Phytophthora aleatoria</name>
    <dbReference type="NCBI Taxonomy" id="2496075"/>
    <lineage>
        <taxon>Eukaryota</taxon>
        <taxon>Sar</taxon>
        <taxon>Stramenopiles</taxon>
        <taxon>Oomycota</taxon>
        <taxon>Peronosporomycetes</taxon>
        <taxon>Peronosporales</taxon>
        <taxon>Peronosporaceae</taxon>
        <taxon>Phytophthora</taxon>
    </lineage>
</organism>
<comment type="caution">
    <text evidence="1">The sequence shown here is derived from an EMBL/GenBank/DDBJ whole genome shotgun (WGS) entry which is preliminary data.</text>
</comment>
<accession>A0A8J5LYW5</accession>
<keyword evidence="2" id="KW-1185">Reference proteome</keyword>
<gene>
    <name evidence="1" type="ORF">JG688_00016750</name>
</gene>
<evidence type="ECO:0008006" key="3">
    <source>
        <dbReference type="Google" id="ProtNLM"/>
    </source>
</evidence>
<proteinExistence type="predicted"/>